<keyword evidence="3" id="KW-1185">Reference proteome</keyword>
<name>A0A087UF18_STEMI</name>
<dbReference type="OMA" id="HPPKRPQ"/>
<dbReference type="Proteomes" id="UP000054359">
    <property type="component" value="Unassembled WGS sequence"/>
</dbReference>
<feature type="non-terminal residue" evidence="2">
    <location>
        <position position="149"/>
    </location>
</feature>
<gene>
    <name evidence="2" type="ORF">X975_21265</name>
</gene>
<protein>
    <submittedName>
        <fullName evidence="2">Uncharacterized protein</fullName>
    </submittedName>
</protein>
<proteinExistence type="predicted"/>
<evidence type="ECO:0000313" key="2">
    <source>
        <dbReference type="EMBL" id="KFM75957.1"/>
    </source>
</evidence>
<evidence type="ECO:0000313" key="3">
    <source>
        <dbReference type="Proteomes" id="UP000054359"/>
    </source>
</evidence>
<dbReference type="AlphaFoldDB" id="A0A087UF18"/>
<sequence>MGCGATKSANVRGDTSTDELEVISSSITQIRDLAPLEVADTGAHPPRRDGPIRSLYFQSGTGASNPALPGVIPESLFDAEMDLSASRKSESLIKMHPPKKPQRLGEDLEILKTKTVLNESKNPVTFQTSRDTDSSYLLDPIAIVKPWAR</sequence>
<dbReference type="OrthoDB" id="6436463at2759"/>
<reference evidence="2 3" key="1">
    <citation type="submission" date="2013-11" db="EMBL/GenBank/DDBJ databases">
        <title>Genome sequencing of Stegodyphus mimosarum.</title>
        <authorList>
            <person name="Bechsgaard J."/>
        </authorList>
    </citation>
    <scope>NUCLEOTIDE SEQUENCE [LARGE SCALE GENOMIC DNA]</scope>
</reference>
<feature type="region of interest" description="Disordered" evidence="1">
    <location>
        <begin position="37"/>
        <end position="59"/>
    </location>
</feature>
<accession>A0A087UF18</accession>
<organism evidence="2 3">
    <name type="scientific">Stegodyphus mimosarum</name>
    <name type="common">African social velvet spider</name>
    <dbReference type="NCBI Taxonomy" id="407821"/>
    <lineage>
        <taxon>Eukaryota</taxon>
        <taxon>Metazoa</taxon>
        <taxon>Ecdysozoa</taxon>
        <taxon>Arthropoda</taxon>
        <taxon>Chelicerata</taxon>
        <taxon>Arachnida</taxon>
        <taxon>Araneae</taxon>
        <taxon>Araneomorphae</taxon>
        <taxon>Entelegynae</taxon>
        <taxon>Eresoidea</taxon>
        <taxon>Eresidae</taxon>
        <taxon>Stegodyphus</taxon>
    </lineage>
</organism>
<evidence type="ECO:0000256" key="1">
    <source>
        <dbReference type="SAM" id="MobiDB-lite"/>
    </source>
</evidence>
<dbReference type="EMBL" id="KK119533">
    <property type="protein sequence ID" value="KFM75957.1"/>
    <property type="molecule type" value="Genomic_DNA"/>
</dbReference>